<name>A0A933P098_9HYPH</name>
<evidence type="ECO:0000313" key="3">
    <source>
        <dbReference type="Proteomes" id="UP000782610"/>
    </source>
</evidence>
<reference evidence="2" key="1">
    <citation type="submission" date="2020-07" db="EMBL/GenBank/DDBJ databases">
        <title>Huge and variable diversity of episymbiotic CPR bacteria and DPANN archaea in groundwater ecosystems.</title>
        <authorList>
            <person name="He C.Y."/>
            <person name="Keren R."/>
            <person name="Whittaker M."/>
            <person name="Farag I.F."/>
            <person name="Doudna J."/>
            <person name="Cate J.H.D."/>
            <person name="Banfield J.F."/>
        </authorList>
    </citation>
    <scope>NUCLEOTIDE SEQUENCE</scope>
    <source>
        <strain evidence="2">NC_groundwater_1586_Pr3_B-0.1um_66_15</strain>
    </source>
</reference>
<comment type="caution">
    <text evidence="2">The sequence shown here is derived from an EMBL/GenBank/DDBJ whole genome shotgun (WGS) entry which is preliminary data.</text>
</comment>
<dbReference type="AlphaFoldDB" id="A0A933P098"/>
<proteinExistence type="predicted"/>
<feature type="chain" id="PRO_5037023553" evidence="1">
    <location>
        <begin position="27"/>
        <end position="95"/>
    </location>
</feature>
<feature type="signal peptide" evidence="1">
    <location>
        <begin position="1"/>
        <end position="26"/>
    </location>
</feature>
<evidence type="ECO:0000256" key="1">
    <source>
        <dbReference type="SAM" id="SignalP"/>
    </source>
</evidence>
<keyword evidence="1" id="KW-0732">Signal</keyword>
<accession>A0A933P098</accession>
<sequence>MTMIARLSIASIVALGLLGAATPAFATNTSQALKLCRANPSCHSRVGEHSIIMTINGQDAVECPKLSTGECIVVRTVPTKHDFNALNSGATFSAS</sequence>
<protein>
    <submittedName>
        <fullName evidence="2">Uncharacterized protein</fullName>
    </submittedName>
</protein>
<dbReference type="EMBL" id="JACRAF010000069">
    <property type="protein sequence ID" value="MBI4924185.1"/>
    <property type="molecule type" value="Genomic_DNA"/>
</dbReference>
<gene>
    <name evidence="2" type="ORF">HY834_20815</name>
</gene>
<evidence type="ECO:0000313" key="2">
    <source>
        <dbReference type="EMBL" id="MBI4924185.1"/>
    </source>
</evidence>
<dbReference type="Proteomes" id="UP000782610">
    <property type="component" value="Unassembled WGS sequence"/>
</dbReference>
<organism evidence="2 3">
    <name type="scientific">Devosia nanyangense</name>
    <dbReference type="NCBI Taxonomy" id="1228055"/>
    <lineage>
        <taxon>Bacteria</taxon>
        <taxon>Pseudomonadati</taxon>
        <taxon>Pseudomonadota</taxon>
        <taxon>Alphaproteobacteria</taxon>
        <taxon>Hyphomicrobiales</taxon>
        <taxon>Devosiaceae</taxon>
        <taxon>Devosia</taxon>
    </lineage>
</organism>